<evidence type="ECO:0000313" key="2">
    <source>
        <dbReference type="EMBL" id="OIJ42072.1"/>
    </source>
</evidence>
<dbReference type="PROSITE" id="PS51725">
    <property type="entry name" value="ABM"/>
    <property type="match status" value="1"/>
</dbReference>
<dbReference type="SUPFAM" id="SSF54909">
    <property type="entry name" value="Dimeric alpha+beta barrel"/>
    <property type="match status" value="1"/>
</dbReference>
<dbReference type="Proteomes" id="UP000180246">
    <property type="component" value="Unassembled WGS sequence"/>
</dbReference>
<reference evidence="2 3" key="1">
    <citation type="submission" date="2014-10" db="EMBL/GenBank/DDBJ databases">
        <authorList>
            <person name="Seo M.-J."/>
            <person name="Seok Y.J."/>
            <person name="Cha I.-T."/>
        </authorList>
    </citation>
    <scope>NUCLEOTIDE SEQUENCE [LARGE SCALE GENOMIC DNA]</scope>
    <source>
        <strain evidence="2 3">NEU</strain>
    </source>
</reference>
<evidence type="ECO:0000259" key="1">
    <source>
        <dbReference type="PROSITE" id="PS51725"/>
    </source>
</evidence>
<feature type="domain" description="ABM" evidence="1">
    <location>
        <begin position="2"/>
        <end position="92"/>
    </location>
</feature>
<keyword evidence="2" id="KW-0560">Oxidoreductase</keyword>
<dbReference type="InterPro" id="IPR007138">
    <property type="entry name" value="ABM_dom"/>
</dbReference>
<dbReference type="EMBL" id="JRYB01000001">
    <property type="protein sequence ID" value="OIJ42072.1"/>
    <property type="molecule type" value="Genomic_DNA"/>
</dbReference>
<accession>A0A1S2NCF6</accession>
<dbReference type="InterPro" id="IPR011008">
    <property type="entry name" value="Dimeric_a/b-barrel"/>
</dbReference>
<protein>
    <submittedName>
        <fullName evidence="2">Antibiotic biosynthesis monooxygenase family protein</fullName>
    </submittedName>
</protein>
<evidence type="ECO:0000313" key="3">
    <source>
        <dbReference type="Proteomes" id="UP000180246"/>
    </source>
</evidence>
<organism evidence="2 3">
    <name type="scientific">Massilia timonae</name>
    <dbReference type="NCBI Taxonomy" id="47229"/>
    <lineage>
        <taxon>Bacteria</taxon>
        <taxon>Pseudomonadati</taxon>
        <taxon>Pseudomonadota</taxon>
        <taxon>Betaproteobacteria</taxon>
        <taxon>Burkholderiales</taxon>
        <taxon>Oxalobacteraceae</taxon>
        <taxon>Telluria group</taxon>
        <taxon>Massilia</taxon>
    </lineage>
</organism>
<keyword evidence="2" id="KW-0503">Monooxygenase</keyword>
<dbReference type="RefSeq" id="WP_005669272.1">
    <property type="nucleotide sequence ID" value="NZ_DALZDZ010000001.1"/>
</dbReference>
<comment type="caution">
    <text evidence="2">The sequence shown here is derived from an EMBL/GenBank/DDBJ whole genome shotgun (WGS) entry which is preliminary data.</text>
</comment>
<dbReference type="AlphaFoldDB" id="A0A1S2NCF6"/>
<dbReference type="GO" id="GO:0004497">
    <property type="term" value="F:monooxygenase activity"/>
    <property type="evidence" value="ECO:0007669"/>
    <property type="project" value="UniProtKB-KW"/>
</dbReference>
<dbReference type="Pfam" id="PF03992">
    <property type="entry name" value="ABM"/>
    <property type="match status" value="1"/>
</dbReference>
<proteinExistence type="predicted"/>
<name>A0A1S2NCF6_9BURK</name>
<dbReference type="Gene3D" id="3.30.70.100">
    <property type="match status" value="1"/>
</dbReference>
<gene>
    <name evidence="2" type="ORF">LO55_5084</name>
</gene>
<sequence>MVYEIATLLVRPEHTDGFRHAFAEVAHLLTRAKGYRGHLLAPGIELPQQFTLIVRWQTLEDHTPNFETSDDHQAFMAGLQGYLAGEPAVRHIEGAAFSIGPWDATSGK</sequence>